<dbReference type="AlphaFoldDB" id="A0A928UY02"/>
<dbReference type="PROSITE" id="PS01124">
    <property type="entry name" value="HTH_ARAC_FAMILY_2"/>
    <property type="match status" value="1"/>
</dbReference>
<dbReference type="InterPro" id="IPR018060">
    <property type="entry name" value="HTH_AraC"/>
</dbReference>
<dbReference type="GO" id="GO:0000155">
    <property type="term" value="F:phosphorelay sensor kinase activity"/>
    <property type="evidence" value="ECO:0007669"/>
    <property type="project" value="TreeGrafter"/>
</dbReference>
<dbReference type="SMART" id="SM00342">
    <property type="entry name" value="HTH_ARAC"/>
    <property type="match status" value="1"/>
</dbReference>
<dbReference type="SUPFAM" id="SSF52172">
    <property type="entry name" value="CheY-like"/>
    <property type="match status" value="1"/>
</dbReference>
<evidence type="ECO:0000256" key="3">
    <source>
        <dbReference type="ARBA" id="ARBA00023125"/>
    </source>
</evidence>
<dbReference type="Proteomes" id="UP000616201">
    <property type="component" value="Unassembled WGS sequence"/>
</dbReference>
<dbReference type="PROSITE" id="PS00041">
    <property type="entry name" value="HTH_ARAC_FAMILY_1"/>
    <property type="match status" value="1"/>
</dbReference>
<protein>
    <submittedName>
        <fullName evidence="8">Two-component system response regulator</fullName>
    </submittedName>
</protein>
<dbReference type="RefSeq" id="WP_196934235.1">
    <property type="nucleotide sequence ID" value="NZ_MU158697.1"/>
</dbReference>
<keyword evidence="1 5" id="KW-0597">Phosphoprotein</keyword>
<dbReference type="PANTHER" id="PTHR43547">
    <property type="entry name" value="TWO-COMPONENT HISTIDINE KINASE"/>
    <property type="match status" value="1"/>
</dbReference>
<keyword evidence="3" id="KW-0238">DNA-binding</keyword>
<dbReference type="InterPro" id="IPR009057">
    <property type="entry name" value="Homeodomain-like_sf"/>
</dbReference>
<keyword evidence="9" id="KW-1185">Reference proteome</keyword>
<feature type="domain" description="HTH araC/xylS-type" evidence="6">
    <location>
        <begin position="157"/>
        <end position="256"/>
    </location>
</feature>
<dbReference type="SUPFAM" id="SSF46689">
    <property type="entry name" value="Homeodomain-like"/>
    <property type="match status" value="1"/>
</dbReference>
<dbReference type="PRINTS" id="PR00032">
    <property type="entry name" value="HTHARAC"/>
</dbReference>
<proteinExistence type="predicted"/>
<dbReference type="Gene3D" id="3.40.50.2300">
    <property type="match status" value="1"/>
</dbReference>
<gene>
    <name evidence="8" type="ORF">C4F49_10260</name>
</gene>
<evidence type="ECO:0000256" key="4">
    <source>
        <dbReference type="ARBA" id="ARBA00023163"/>
    </source>
</evidence>
<dbReference type="Pfam" id="PF00072">
    <property type="entry name" value="Response_reg"/>
    <property type="match status" value="1"/>
</dbReference>
<dbReference type="EMBL" id="PRDK01000005">
    <property type="protein sequence ID" value="MBE8714063.1"/>
    <property type="molecule type" value="Genomic_DNA"/>
</dbReference>
<evidence type="ECO:0000256" key="1">
    <source>
        <dbReference type="ARBA" id="ARBA00022553"/>
    </source>
</evidence>
<dbReference type="InterPro" id="IPR018062">
    <property type="entry name" value="HTH_AraC-typ_CS"/>
</dbReference>
<keyword evidence="4" id="KW-0804">Transcription</keyword>
<dbReference type="Gene3D" id="1.10.10.60">
    <property type="entry name" value="Homeodomain-like"/>
    <property type="match status" value="1"/>
</dbReference>
<dbReference type="InterPro" id="IPR011006">
    <property type="entry name" value="CheY-like_superfamily"/>
</dbReference>
<dbReference type="InterPro" id="IPR001789">
    <property type="entry name" value="Sig_transdc_resp-reg_receiver"/>
</dbReference>
<dbReference type="PROSITE" id="PS50110">
    <property type="entry name" value="RESPONSE_REGULATORY"/>
    <property type="match status" value="1"/>
</dbReference>
<feature type="domain" description="Response regulatory" evidence="7">
    <location>
        <begin position="10"/>
        <end position="125"/>
    </location>
</feature>
<dbReference type="SMART" id="SM00448">
    <property type="entry name" value="REC"/>
    <property type="match status" value="1"/>
</dbReference>
<reference evidence="8" key="1">
    <citation type="submission" date="2018-02" db="EMBL/GenBank/DDBJ databases">
        <authorList>
            <person name="Vasarhelyi B.M."/>
            <person name="Deshmukh S."/>
            <person name="Balint B."/>
            <person name="Kukolya J."/>
        </authorList>
    </citation>
    <scope>NUCLEOTIDE SEQUENCE</scope>
    <source>
        <strain evidence="8">KB22</strain>
    </source>
</reference>
<comment type="caution">
    <text evidence="8">The sequence shown here is derived from an EMBL/GenBank/DDBJ whole genome shotgun (WGS) entry which is preliminary data.</text>
</comment>
<keyword evidence="2" id="KW-0805">Transcription regulation</keyword>
<accession>A0A928UY02</accession>
<sequence length="262" mass="29968">MNNSPEKHPTVLVADDNQEILDLLADDLSENYEVIKVTNGQEAIDYLQENMVDLIVSDVMMPYVDGYELCARLKESVSHCHIPFILLTAKINLQYKIEGLNHGADAYIEKPFSPTYLQAQISSLLRNRHHVREHYSKSPETPLQSMAFNKADQVFLQKLNSLIMDNLSEQGLCVDMLADSMHMSRPTLYRKIKAISNLSPNELINITRLKRATELLIDREFKIYEISALVGFNSSSHFTRNFQKQFGISPKEYADSIENKTL</sequence>
<dbReference type="PANTHER" id="PTHR43547:SF2">
    <property type="entry name" value="HYBRID SIGNAL TRANSDUCTION HISTIDINE KINASE C"/>
    <property type="match status" value="1"/>
</dbReference>
<evidence type="ECO:0000313" key="9">
    <source>
        <dbReference type="Proteomes" id="UP000616201"/>
    </source>
</evidence>
<organism evidence="8 9">
    <name type="scientific">Sphingobacterium hungaricum</name>
    <dbReference type="NCBI Taxonomy" id="2082723"/>
    <lineage>
        <taxon>Bacteria</taxon>
        <taxon>Pseudomonadati</taxon>
        <taxon>Bacteroidota</taxon>
        <taxon>Sphingobacteriia</taxon>
        <taxon>Sphingobacteriales</taxon>
        <taxon>Sphingobacteriaceae</taxon>
        <taxon>Sphingobacterium</taxon>
    </lineage>
</organism>
<evidence type="ECO:0000259" key="6">
    <source>
        <dbReference type="PROSITE" id="PS01124"/>
    </source>
</evidence>
<feature type="modified residue" description="4-aspartylphosphate" evidence="5">
    <location>
        <position position="58"/>
    </location>
</feature>
<evidence type="ECO:0000313" key="8">
    <source>
        <dbReference type="EMBL" id="MBE8714063.1"/>
    </source>
</evidence>
<dbReference type="CDD" id="cd17574">
    <property type="entry name" value="REC_OmpR"/>
    <property type="match status" value="1"/>
</dbReference>
<dbReference type="GO" id="GO:0043565">
    <property type="term" value="F:sequence-specific DNA binding"/>
    <property type="evidence" value="ECO:0007669"/>
    <property type="project" value="InterPro"/>
</dbReference>
<evidence type="ECO:0000256" key="2">
    <source>
        <dbReference type="ARBA" id="ARBA00023015"/>
    </source>
</evidence>
<name>A0A928UY02_9SPHI</name>
<dbReference type="InterPro" id="IPR020449">
    <property type="entry name" value="Tscrpt_reg_AraC-type_HTH"/>
</dbReference>
<evidence type="ECO:0000259" key="7">
    <source>
        <dbReference type="PROSITE" id="PS50110"/>
    </source>
</evidence>
<evidence type="ECO:0000256" key="5">
    <source>
        <dbReference type="PROSITE-ProRule" id="PRU00169"/>
    </source>
</evidence>
<dbReference type="GO" id="GO:0003700">
    <property type="term" value="F:DNA-binding transcription factor activity"/>
    <property type="evidence" value="ECO:0007669"/>
    <property type="project" value="InterPro"/>
</dbReference>
<dbReference type="Pfam" id="PF12833">
    <property type="entry name" value="HTH_18"/>
    <property type="match status" value="1"/>
</dbReference>